<gene>
    <name evidence="1" type="ORF">BJX63DRAFT_364460</name>
</gene>
<reference evidence="1 2" key="1">
    <citation type="submission" date="2024-07" db="EMBL/GenBank/DDBJ databases">
        <title>Section-level genome sequencing and comparative genomics of Aspergillus sections Usti and Cavernicolus.</title>
        <authorList>
            <consortium name="Lawrence Berkeley National Laboratory"/>
            <person name="Nybo J.L."/>
            <person name="Vesth T.C."/>
            <person name="Theobald S."/>
            <person name="Frisvad J.C."/>
            <person name="Larsen T.O."/>
            <person name="Kjaerboelling I."/>
            <person name="Rothschild-Mancinelli K."/>
            <person name="Lyhne E.K."/>
            <person name="Kogle M.E."/>
            <person name="Barry K."/>
            <person name="Clum A."/>
            <person name="Na H."/>
            <person name="Ledsgaard L."/>
            <person name="Lin J."/>
            <person name="Lipzen A."/>
            <person name="Kuo A."/>
            <person name="Riley R."/>
            <person name="Mondo S."/>
            <person name="Labutti K."/>
            <person name="Haridas S."/>
            <person name="Pangalinan J."/>
            <person name="Salamov A.A."/>
            <person name="Simmons B.A."/>
            <person name="Magnuson J.K."/>
            <person name="Chen J."/>
            <person name="Drula E."/>
            <person name="Henrissat B."/>
            <person name="Wiebenga A."/>
            <person name="Lubbers R.J."/>
            <person name="Gomes A.C."/>
            <person name="Makela M.R."/>
            <person name="Stajich J."/>
            <person name="Grigoriev I.V."/>
            <person name="Mortensen U.H."/>
            <person name="De Vries R.P."/>
            <person name="Baker S.E."/>
            <person name="Andersen M.R."/>
        </authorList>
    </citation>
    <scope>NUCLEOTIDE SEQUENCE [LARGE SCALE GENOMIC DNA]</scope>
    <source>
        <strain evidence="1 2">CBS 588.65</strain>
    </source>
</reference>
<organism evidence="1 2">
    <name type="scientific">Aspergillus granulosus</name>
    <dbReference type="NCBI Taxonomy" id="176169"/>
    <lineage>
        <taxon>Eukaryota</taxon>
        <taxon>Fungi</taxon>
        <taxon>Dikarya</taxon>
        <taxon>Ascomycota</taxon>
        <taxon>Pezizomycotina</taxon>
        <taxon>Eurotiomycetes</taxon>
        <taxon>Eurotiomycetidae</taxon>
        <taxon>Eurotiales</taxon>
        <taxon>Aspergillaceae</taxon>
        <taxon>Aspergillus</taxon>
        <taxon>Aspergillus subgen. Nidulantes</taxon>
    </lineage>
</organism>
<dbReference type="Proteomes" id="UP001610334">
    <property type="component" value="Unassembled WGS sequence"/>
</dbReference>
<sequence length="458" mass="52206">MTESAFGFMPQVFFVDDHPYRKARIPRTVLRTTSRSHAARMAHEKRKAVKASIIQGDKREKPQDGGSQSVTLLRNAKITDIPTSIKIFLQVVVPGVRPICTLFNVRCVISEESLSFMAQDVFFHAGAAAIHAAYDQLVNPDFRTRPSLIIYKHRGKALAELRQHIARGDGITDAMLIAVCFLALLERRYDEIEAHNVHKQVLGTLVAARGGLDALSPQTRSVLMQYEFPWALESGFSVLQRTERRQPLYPPVYSTANLLERTKNLPEGFAALALTGDLSMQLLGTLEQILQATMMGLEQVSTNSQTRYMFDDFWDALPSLSCYDAEEPWLDNLLFLCLIVYAGLRYSAIPQVNNISVCMRSSLKGKLLRCRRQRAPIIEDCLCWISTVAVSAWRHLDGTLDTPGIELLKWQRIRFAYLRSEEEYEKVLRRFFWDDRYRTTCQEVLRYPVGMNHGPMII</sequence>
<accession>A0ABR4H1P3</accession>
<protein>
    <submittedName>
        <fullName evidence="1">Uncharacterized protein</fullName>
    </submittedName>
</protein>
<evidence type="ECO:0000313" key="1">
    <source>
        <dbReference type="EMBL" id="KAL2809388.1"/>
    </source>
</evidence>
<name>A0ABR4H1P3_9EURO</name>
<comment type="caution">
    <text evidence="1">The sequence shown here is derived from an EMBL/GenBank/DDBJ whole genome shotgun (WGS) entry which is preliminary data.</text>
</comment>
<dbReference type="EMBL" id="JBFXLT010000090">
    <property type="protein sequence ID" value="KAL2809388.1"/>
    <property type="molecule type" value="Genomic_DNA"/>
</dbReference>
<proteinExistence type="predicted"/>
<keyword evidence="2" id="KW-1185">Reference proteome</keyword>
<evidence type="ECO:0000313" key="2">
    <source>
        <dbReference type="Proteomes" id="UP001610334"/>
    </source>
</evidence>